<accession>A0ABU1J817</accession>
<dbReference type="NCBIfam" id="TIGR02246">
    <property type="entry name" value="SgcJ/EcaC family oxidoreductase"/>
    <property type="match status" value="1"/>
</dbReference>
<evidence type="ECO:0000256" key="1">
    <source>
        <dbReference type="SAM" id="SignalP"/>
    </source>
</evidence>
<feature type="domain" description="DUF4440" evidence="2">
    <location>
        <begin position="52"/>
        <end position="164"/>
    </location>
</feature>
<name>A0ABU1J817_9MICC</name>
<dbReference type="RefSeq" id="WP_309795381.1">
    <property type="nucleotide sequence ID" value="NZ_BAAAHY010000006.1"/>
</dbReference>
<evidence type="ECO:0000259" key="2">
    <source>
        <dbReference type="Pfam" id="PF14534"/>
    </source>
</evidence>
<feature type="chain" id="PRO_5045724450" evidence="1">
    <location>
        <begin position="26"/>
        <end position="177"/>
    </location>
</feature>
<dbReference type="InterPro" id="IPR027843">
    <property type="entry name" value="DUF4440"/>
</dbReference>
<protein>
    <submittedName>
        <fullName evidence="3">Uncharacterized protein (TIGR02246 family)</fullName>
    </submittedName>
</protein>
<evidence type="ECO:0000313" key="3">
    <source>
        <dbReference type="EMBL" id="MDR6268006.1"/>
    </source>
</evidence>
<evidence type="ECO:0000313" key="4">
    <source>
        <dbReference type="Proteomes" id="UP001185069"/>
    </source>
</evidence>
<comment type="caution">
    <text evidence="3">The sequence shown here is derived from an EMBL/GenBank/DDBJ whole genome shotgun (WGS) entry which is preliminary data.</text>
</comment>
<dbReference type="EMBL" id="JAVDQF010000001">
    <property type="protein sequence ID" value="MDR6268006.1"/>
    <property type="molecule type" value="Genomic_DNA"/>
</dbReference>
<dbReference type="InterPro" id="IPR032710">
    <property type="entry name" value="NTF2-like_dom_sf"/>
</dbReference>
<dbReference type="Gene3D" id="3.10.450.50">
    <property type="match status" value="1"/>
</dbReference>
<gene>
    <name evidence="3" type="ORF">JOE69_000244</name>
</gene>
<reference evidence="3 4" key="1">
    <citation type="submission" date="2023-07" db="EMBL/GenBank/DDBJ databases">
        <title>Sequencing the genomes of 1000 actinobacteria strains.</title>
        <authorList>
            <person name="Klenk H.-P."/>
        </authorList>
    </citation>
    <scope>NUCLEOTIDE SEQUENCE [LARGE SCALE GENOMIC DNA]</scope>
    <source>
        <strain evidence="3 4">DSM 14555</strain>
    </source>
</reference>
<feature type="signal peptide" evidence="1">
    <location>
        <begin position="1"/>
        <end position="25"/>
    </location>
</feature>
<sequence length="177" mass="18389">MPNSAKPIKPLRLATLLMLATGAGCGISGCAATQAADPAGQAAACQTNPADLLQQFADAFNQHDAARLAGLFADRANFVNIYGTVMRNRSGIEQGHAQAFSSRLAPAKLEFSSIDKNQASDRTAVLTGVWDLVQPNDADQSKVVPTGSGALTAVAQCDDAHWVLISGANVRKTTPPS</sequence>
<dbReference type="PROSITE" id="PS51257">
    <property type="entry name" value="PROKAR_LIPOPROTEIN"/>
    <property type="match status" value="1"/>
</dbReference>
<dbReference type="Proteomes" id="UP001185069">
    <property type="component" value="Unassembled WGS sequence"/>
</dbReference>
<keyword evidence="1" id="KW-0732">Signal</keyword>
<dbReference type="SUPFAM" id="SSF54427">
    <property type="entry name" value="NTF2-like"/>
    <property type="match status" value="1"/>
</dbReference>
<organism evidence="3 4">
    <name type="scientific">Arthrobacter russicus</name>
    <dbReference type="NCBI Taxonomy" id="172040"/>
    <lineage>
        <taxon>Bacteria</taxon>
        <taxon>Bacillati</taxon>
        <taxon>Actinomycetota</taxon>
        <taxon>Actinomycetes</taxon>
        <taxon>Micrococcales</taxon>
        <taxon>Micrococcaceae</taxon>
        <taxon>Arthrobacter</taxon>
    </lineage>
</organism>
<proteinExistence type="predicted"/>
<dbReference type="InterPro" id="IPR011944">
    <property type="entry name" value="Steroid_delta5-4_isomerase"/>
</dbReference>
<dbReference type="Pfam" id="PF14534">
    <property type="entry name" value="DUF4440"/>
    <property type="match status" value="1"/>
</dbReference>
<keyword evidence="4" id="KW-1185">Reference proteome</keyword>